<gene>
    <name evidence="3" type="ORF">GUITHDRAFT_152489</name>
</gene>
<dbReference type="EMBL" id="JH992996">
    <property type="protein sequence ID" value="EKX45946.1"/>
    <property type="molecule type" value="Genomic_DNA"/>
</dbReference>
<evidence type="ECO:0000256" key="1">
    <source>
        <dbReference type="SAM" id="MobiDB-lite"/>
    </source>
</evidence>
<feature type="compositionally biased region" description="Basic and acidic residues" evidence="1">
    <location>
        <begin position="114"/>
        <end position="128"/>
    </location>
</feature>
<dbReference type="Proteomes" id="UP000011087">
    <property type="component" value="Unassembled WGS sequence"/>
</dbReference>
<dbReference type="RefSeq" id="XP_005832926.1">
    <property type="nucleotide sequence ID" value="XM_005832869.1"/>
</dbReference>
<keyword evidence="5" id="KW-1185">Reference proteome</keyword>
<dbReference type="AlphaFoldDB" id="L1JBQ5"/>
<evidence type="ECO:0000256" key="2">
    <source>
        <dbReference type="SAM" id="Phobius"/>
    </source>
</evidence>
<dbReference type="EnsemblProtists" id="EKX45946">
    <property type="protein sequence ID" value="EKX45946"/>
    <property type="gene ID" value="GUITHDRAFT_152489"/>
</dbReference>
<feature type="transmembrane region" description="Helical" evidence="2">
    <location>
        <begin position="29"/>
        <end position="47"/>
    </location>
</feature>
<keyword evidence="2" id="KW-1133">Transmembrane helix</keyword>
<reference evidence="4" key="3">
    <citation type="submission" date="2015-06" db="UniProtKB">
        <authorList>
            <consortium name="EnsemblProtists"/>
        </authorList>
    </citation>
    <scope>IDENTIFICATION</scope>
</reference>
<keyword evidence="2" id="KW-0812">Transmembrane</keyword>
<dbReference type="HOGENOM" id="CLU_1698866_0_0_1"/>
<sequence length="155" mass="17938">MEGVGMQGMEEAMAARKEPATFIDYIEEYGFLVFMLAVLLYFIVRKLKESYGTMKLEAKLKSRDDSMRKIRELQQARYEIETAEKRKHLAEIEEERRKQQLEEMEAASQGRSAKKPETKKPKDTRDYWDNASGFSHMNNGGGGRGYKPSCRRRGG</sequence>
<protein>
    <recommendedName>
        <fullName evidence="6">Selenoprotein S</fullName>
    </recommendedName>
</protein>
<proteinExistence type="predicted"/>
<dbReference type="KEGG" id="gtt:GUITHDRAFT_152489"/>
<name>L1JBQ5_GUITC</name>
<reference evidence="5" key="2">
    <citation type="submission" date="2012-11" db="EMBL/GenBank/DDBJ databases">
        <authorList>
            <person name="Kuo A."/>
            <person name="Curtis B.A."/>
            <person name="Tanifuji G."/>
            <person name="Burki F."/>
            <person name="Gruber A."/>
            <person name="Irimia M."/>
            <person name="Maruyama S."/>
            <person name="Arias M.C."/>
            <person name="Ball S.G."/>
            <person name="Gile G.H."/>
            <person name="Hirakawa Y."/>
            <person name="Hopkins J.F."/>
            <person name="Rensing S.A."/>
            <person name="Schmutz J."/>
            <person name="Symeonidi A."/>
            <person name="Elias M."/>
            <person name="Eveleigh R.J."/>
            <person name="Herman E.K."/>
            <person name="Klute M.J."/>
            <person name="Nakayama T."/>
            <person name="Obornik M."/>
            <person name="Reyes-Prieto A."/>
            <person name="Armbrust E.V."/>
            <person name="Aves S.J."/>
            <person name="Beiko R.G."/>
            <person name="Coutinho P."/>
            <person name="Dacks J.B."/>
            <person name="Durnford D.G."/>
            <person name="Fast N.M."/>
            <person name="Green B.R."/>
            <person name="Grisdale C."/>
            <person name="Hempe F."/>
            <person name="Henrissat B."/>
            <person name="Hoppner M.P."/>
            <person name="Ishida K.-I."/>
            <person name="Kim E."/>
            <person name="Koreny L."/>
            <person name="Kroth P.G."/>
            <person name="Liu Y."/>
            <person name="Malik S.-B."/>
            <person name="Maier U.G."/>
            <person name="McRose D."/>
            <person name="Mock T."/>
            <person name="Neilson J.A."/>
            <person name="Onodera N.T."/>
            <person name="Poole A.M."/>
            <person name="Pritham E.J."/>
            <person name="Richards T.A."/>
            <person name="Rocap G."/>
            <person name="Roy S.W."/>
            <person name="Sarai C."/>
            <person name="Schaack S."/>
            <person name="Shirato S."/>
            <person name="Slamovits C.H."/>
            <person name="Spencer D.F."/>
            <person name="Suzuki S."/>
            <person name="Worden A.Z."/>
            <person name="Zauner S."/>
            <person name="Barry K."/>
            <person name="Bell C."/>
            <person name="Bharti A.K."/>
            <person name="Crow J.A."/>
            <person name="Grimwood J."/>
            <person name="Kramer R."/>
            <person name="Lindquist E."/>
            <person name="Lucas S."/>
            <person name="Salamov A."/>
            <person name="McFadden G.I."/>
            <person name="Lane C.E."/>
            <person name="Keeling P.J."/>
            <person name="Gray M.W."/>
            <person name="Grigoriev I.V."/>
            <person name="Archibald J.M."/>
        </authorList>
    </citation>
    <scope>NUCLEOTIDE SEQUENCE</scope>
    <source>
        <strain evidence="5">CCMP2712</strain>
    </source>
</reference>
<keyword evidence="2" id="KW-0472">Membrane</keyword>
<evidence type="ECO:0000313" key="4">
    <source>
        <dbReference type="EnsemblProtists" id="EKX45946"/>
    </source>
</evidence>
<accession>L1JBQ5</accession>
<dbReference type="PaxDb" id="55529-EKX45946"/>
<feature type="region of interest" description="Disordered" evidence="1">
    <location>
        <begin position="94"/>
        <end position="155"/>
    </location>
</feature>
<organism evidence="3">
    <name type="scientific">Guillardia theta (strain CCMP2712)</name>
    <name type="common">Cryptophyte</name>
    <dbReference type="NCBI Taxonomy" id="905079"/>
    <lineage>
        <taxon>Eukaryota</taxon>
        <taxon>Cryptophyceae</taxon>
        <taxon>Pyrenomonadales</taxon>
        <taxon>Geminigeraceae</taxon>
        <taxon>Guillardia</taxon>
    </lineage>
</organism>
<evidence type="ECO:0000313" key="5">
    <source>
        <dbReference type="Proteomes" id="UP000011087"/>
    </source>
</evidence>
<dbReference type="GeneID" id="17302811"/>
<evidence type="ECO:0008006" key="6">
    <source>
        <dbReference type="Google" id="ProtNLM"/>
    </source>
</evidence>
<reference evidence="3 5" key="1">
    <citation type="journal article" date="2012" name="Nature">
        <title>Algal genomes reveal evolutionary mosaicism and the fate of nucleomorphs.</title>
        <authorList>
            <consortium name="DOE Joint Genome Institute"/>
            <person name="Curtis B.A."/>
            <person name="Tanifuji G."/>
            <person name="Burki F."/>
            <person name="Gruber A."/>
            <person name="Irimia M."/>
            <person name="Maruyama S."/>
            <person name="Arias M.C."/>
            <person name="Ball S.G."/>
            <person name="Gile G.H."/>
            <person name="Hirakawa Y."/>
            <person name="Hopkins J.F."/>
            <person name="Kuo A."/>
            <person name="Rensing S.A."/>
            <person name="Schmutz J."/>
            <person name="Symeonidi A."/>
            <person name="Elias M."/>
            <person name="Eveleigh R.J."/>
            <person name="Herman E.K."/>
            <person name="Klute M.J."/>
            <person name="Nakayama T."/>
            <person name="Obornik M."/>
            <person name="Reyes-Prieto A."/>
            <person name="Armbrust E.V."/>
            <person name="Aves S.J."/>
            <person name="Beiko R.G."/>
            <person name="Coutinho P."/>
            <person name="Dacks J.B."/>
            <person name="Durnford D.G."/>
            <person name="Fast N.M."/>
            <person name="Green B.R."/>
            <person name="Grisdale C.J."/>
            <person name="Hempel F."/>
            <person name="Henrissat B."/>
            <person name="Hoppner M.P."/>
            <person name="Ishida K."/>
            <person name="Kim E."/>
            <person name="Koreny L."/>
            <person name="Kroth P.G."/>
            <person name="Liu Y."/>
            <person name="Malik S.B."/>
            <person name="Maier U.G."/>
            <person name="McRose D."/>
            <person name="Mock T."/>
            <person name="Neilson J.A."/>
            <person name="Onodera N.T."/>
            <person name="Poole A.M."/>
            <person name="Pritham E.J."/>
            <person name="Richards T.A."/>
            <person name="Rocap G."/>
            <person name="Roy S.W."/>
            <person name="Sarai C."/>
            <person name="Schaack S."/>
            <person name="Shirato S."/>
            <person name="Slamovits C.H."/>
            <person name="Spencer D.F."/>
            <person name="Suzuki S."/>
            <person name="Worden A.Z."/>
            <person name="Zauner S."/>
            <person name="Barry K."/>
            <person name="Bell C."/>
            <person name="Bharti A.K."/>
            <person name="Crow J.A."/>
            <person name="Grimwood J."/>
            <person name="Kramer R."/>
            <person name="Lindquist E."/>
            <person name="Lucas S."/>
            <person name="Salamov A."/>
            <person name="McFadden G.I."/>
            <person name="Lane C.E."/>
            <person name="Keeling P.J."/>
            <person name="Gray M.W."/>
            <person name="Grigoriev I.V."/>
            <person name="Archibald J.M."/>
        </authorList>
    </citation>
    <scope>NUCLEOTIDE SEQUENCE</scope>
    <source>
        <strain evidence="3 5">CCMP2712</strain>
    </source>
</reference>
<evidence type="ECO:0000313" key="3">
    <source>
        <dbReference type="EMBL" id="EKX45946.1"/>
    </source>
</evidence>